<protein>
    <recommendedName>
        <fullName evidence="2">N-acetylmuramoyl-L-alanine amidase</fullName>
        <ecNumber evidence="2">3.5.1.28</ecNumber>
    </recommendedName>
</protein>
<feature type="domain" description="MurNAc-LAA" evidence="5">
    <location>
        <begin position="279"/>
        <end position="433"/>
    </location>
</feature>
<evidence type="ECO:0000256" key="1">
    <source>
        <dbReference type="ARBA" id="ARBA00001561"/>
    </source>
</evidence>
<keyword evidence="7" id="KW-1185">Reference proteome</keyword>
<dbReference type="Gene3D" id="2.60.40.3500">
    <property type="match status" value="1"/>
</dbReference>
<dbReference type="InterPro" id="IPR021731">
    <property type="entry name" value="AMIN_dom"/>
</dbReference>
<feature type="region of interest" description="Disordered" evidence="4">
    <location>
        <begin position="1"/>
        <end position="22"/>
    </location>
</feature>
<dbReference type="Proteomes" id="UP000246352">
    <property type="component" value="Unassembled WGS sequence"/>
</dbReference>
<sequence length="444" mass="47201">MKGNAARMGMTVSGREKARRGTRTWNAPRLPSAARGIVLAVLVLASAAFVFVPGADAQVLQPAIEPAPTAAAPRPGPLVAFSARVAGDDQRTRLVMEFEAKPDFQVRYLDGPDRIVIELPETAFGFPPAELDPRGLFKLIRFGSAGEGRSRLVLGLARPAQLDLAQSQPAEGGAGFRMVLDAVAVAPDTFAGLVAKTDWVRGAARGGRLAPATDKQFTVVIDAGHGGIDGGAEGIDGVQEKDVTLAFAAALDEKLKAIGGIRVLMTRSDDSFLSLSGRVQFARDSRADLLISLHADSIAMRSLRGATVYTLSDKASDSVAASLVEQEDRHDALVGADLDGKTDLVAGILIDLARSETRVFSNGLAGKVVSSFEGQVKLINNPHRQAGFRVLQAPDVPSVLIELGYLSNRDDEKLLTDPEWRDHTAGLLAQSVKDFRETILEAVR</sequence>
<dbReference type="EC" id="3.5.1.28" evidence="2"/>
<dbReference type="Pfam" id="PF11741">
    <property type="entry name" value="AMIN"/>
    <property type="match status" value="1"/>
</dbReference>
<dbReference type="Pfam" id="PF01520">
    <property type="entry name" value="Amidase_3"/>
    <property type="match status" value="1"/>
</dbReference>
<dbReference type="AlphaFoldDB" id="A0A317PRE8"/>
<accession>A0A317PRE8</accession>
<dbReference type="PANTHER" id="PTHR30404:SF0">
    <property type="entry name" value="N-ACETYLMURAMOYL-L-ALANINE AMIDASE AMIC"/>
    <property type="match status" value="1"/>
</dbReference>
<proteinExistence type="predicted"/>
<dbReference type="SUPFAM" id="SSF53187">
    <property type="entry name" value="Zn-dependent exopeptidases"/>
    <property type="match status" value="1"/>
</dbReference>
<gene>
    <name evidence="6" type="ORF">DFR52_101208</name>
</gene>
<evidence type="ECO:0000256" key="3">
    <source>
        <dbReference type="ARBA" id="ARBA00022801"/>
    </source>
</evidence>
<dbReference type="RefSeq" id="WP_245415145.1">
    <property type="nucleotide sequence ID" value="NZ_QGTR01000001.1"/>
</dbReference>
<dbReference type="InterPro" id="IPR050695">
    <property type="entry name" value="N-acetylmuramoyl_amidase_3"/>
</dbReference>
<evidence type="ECO:0000313" key="7">
    <source>
        <dbReference type="Proteomes" id="UP000246352"/>
    </source>
</evidence>
<dbReference type="Gene3D" id="3.40.630.40">
    <property type="entry name" value="Zn-dependent exopeptidases"/>
    <property type="match status" value="1"/>
</dbReference>
<dbReference type="SMART" id="SM00646">
    <property type="entry name" value="Ami_3"/>
    <property type="match status" value="1"/>
</dbReference>
<evidence type="ECO:0000256" key="4">
    <source>
        <dbReference type="SAM" id="MobiDB-lite"/>
    </source>
</evidence>
<reference evidence="6 7" key="1">
    <citation type="submission" date="2018-05" db="EMBL/GenBank/DDBJ databases">
        <title>Genomic Encyclopedia of Type Strains, Phase IV (KMG-IV): sequencing the most valuable type-strain genomes for metagenomic binning, comparative biology and taxonomic classification.</title>
        <authorList>
            <person name="Goeker M."/>
        </authorList>
    </citation>
    <scope>NUCLEOTIDE SEQUENCE [LARGE SCALE GENOMIC DNA]</scope>
    <source>
        <strain evidence="6 7">DSM 16791</strain>
    </source>
</reference>
<evidence type="ECO:0000256" key="2">
    <source>
        <dbReference type="ARBA" id="ARBA00011901"/>
    </source>
</evidence>
<comment type="caution">
    <text evidence="6">The sequence shown here is derived from an EMBL/GenBank/DDBJ whole genome shotgun (WGS) entry which is preliminary data.</text>
</comment>
<dbReference type="GO" id="GO:0009253">
    <property type="term" value="P:peptidoglycan catabolic process"/>
    <property type="evidence" value="ECO:0007669"/>
    <property type="project" value="InterPro"/>
</dbReference>
<dbReference type="PANTHER" id="PTHR30404">
    <property type="entry name" value="N-ACETYLMURAMOYL-L-ALANINE AMIDASE"/>
    <property type="match status" value="1"/>
</dbReference>
<dbReference type="CDD" id="cd02696">
    <property type="entry name" value="MurNAc-LAA"/>
    <property type="match status" value="1"/>
</dbReference>
<dbReference type="EMBL" id="QGTR01000001">
    <property type="protein sequence ID" value="PWW03527.1"/>
    <property type="molecule type" value="Genomic_DNA"/>
</dbReference>
<comment type="catalytic activity">
    <reaction evidence="1">
        <text>Hydrolyzes the link between N-acetylmuramoyl residues and L-amino acid residues in certain cell-wall glycopeptides.</text>
        <dbReference type="EC" id="3.5.1.28"/>
    </reaction>
</comment>
<dbReference type="GO" id="GO:0008745">
    <property type="term" value="F:N-acetylmuramoyl-L-alanine amidase activity"/>
    <property type="evidence" value="ECO:0007669"/>
    <property type="project" value="UniProtKB-EC"/>
</dbReference>
<dbReference type="InterPro" id="IPR002508">
    <property type="entry name" value="MurNAc-LAA_cat"/>
</dbReference>
<name>A0A317PRE8_9HYPH</name>
<evidence type="ECO:0000259" key="5">
    <source>
        <dbReference type="SMART" id="SM00646"/>
    </source>
</evidence>
<evidence type="ECO:0000313" key="6">
    <source>
        <dbReference type="EMBL" id="PWW03527.1"/>
    </source>
</evidence>
<keyword evidence="3" id="KW-0378">Hydrolase</keyword>
<organism evidence="6 7">
    <name type="scientific">Hoeflea marina</name>
    <dbReference type="NCBI Taxonomy" id="274592"/>
    <lineage>
        <taxon>Bacteria</taxon>
        <taxon>Pseudomonadati</taxon>
        <taxon>Pseudomonadota</taxon>
        <taxon>Alphaproteobacteria</taxon>
        <taxon>Hyphomicrobiales</taxon>
        <taxon>Rhizobiaceae</taxon>
        <taxon>Hoeflea</taxon>
    </lineage>
</organism>
<dbReference type="GO" id="GO:0030288">
    <property type="term" value="C:outer membrane-bounded periplasmic space"/>
    <property type="evidence" value="ECO:0007669"/>
    <property type="project" value="TreeGrafter"/>
</dbReference>